<dbReference type="Proteomes" id="UP000243376">
    <property type="component" value="Unassembled WGS sequence"/>
</dbReference>
<evidence type="ECO:0000256" key="5">
    <source>
        <dbReference type="ARBA" id="ARBA00018141"/>
    </source>
</evidence>
<dbReference type="AlphaFoldDB" id="A0A2J6XB74"/>
<reference evidence="11 12" key="1">
    <citation type="submission" date="2018-01" db="EMBL/GenBank/DDBJ databases">
        <title>Metagenomic assembled genomes from two thermal pools in the Uzon Caldera, Kamchatka, Russia.</title>
        <authorList>
            <person name="Wilkins L."/>
            <person name="Ettinger C."/>
        </authorList>
    </citation>
    <scope>NUCLEOTIDE SEQUENCE [LARGE SCALE GENOMIC DNA]</scope>
    <source>
        <strain evidence="11">ZAV-02</strain>
    </source>
</reference>
<dbReference type="Gene3D" id="3.30.479.10">
    <property type="entry name" value="6-pyruvoyl tetrahydropterin synthase/QueD"/>
    <property type="match status" value="1"/>
</dbReference>
<evidence type="ECO:0000256" key="10">
    <source>
        <dbReference type="ARBA" id="ARBA00048807"/>
    </source>
</evidence>
<dbReference type="EMBL" id="PNIQ01000206">
    <property type="protein sequence ID" value="PMP84864.1"/>
    <property type="molecule type" value="Genomic_DNA"/>
</dbReference>
<protein>
    <recommendedName>
        <fullName evidence="5">6-carboxy-5,6,7,8-tetrahydropterin synthase</fullName>
        <ecNumber evidence="4">4.1.2.50</ecNumber>
    </recommendedName>
    <alternativeName>
        <fullName evidence="9">Queuosine biosynthesis protein QueD</fullName>
    </alternativeName>
</protein>
<accession>A0A2J6XB74</accession>
<evidence type="ECO:0000256" key="1">
    <source>
        <dbReference type="ARBA" id="ARBA00001947"/>
    </source>
</evidence>
<dbReference type="Pfam" id="PF01242">
    <property type="entry name" value="PTPS"/>
    <property type="match status" value="1"/>
</dbReference>
<evidence type="ECO:0000256" key="3">
    <source>
        <dbReference type="ARBA" id="ARBA00008900"/>
    </source>
</evidence>
<organism evidence="11 12">
    <name type="scientific">Chloroflexus aggregans</name>
    <dbReference type="NCBI Taxonomy" id="152260"/>
    <lineage>
        <taxon>Bacteria</taxon>
        <taxon>Bacillati</taxon>
        <taxon>Chloroflexota</taxon>
        <taxon>Chloroflexia</taxon>
        <taxon>Chloroflexales</taxon>
        <taxon>Chloroflexineae</taxon>
        <taxon>Chloroflexaceae</taxon>
        <taxon>Chloroflexus</taxon>
    </lineage>
</organism>
<evidence type="ECO:0000313" key="12">
    <source>
        <dbReference type="Proteomes" id="UP000243376"/>
    </source>
</evidence>
<comment type="cofactor">
    <cofactor evidence="1">
        <name>Zn(2+)</name>
        <dbReference type="ChEBI" id="CHEBI:29105"/>
    </cofactor>
</comment>
<evidence type="ECO:0000256" key="6">
    <source>
        <dbReference type="ARBA" id="ARBA00022723"/>
    </source>
</evidence>
<name>A0A2J6XB74_9CHLR</name>
<dbReference type="GO" id="GO:0046872">
    <property type="term" value="F:metal ion binding"/>
    <property type="evidence" value="ECO:0007669"/>
    <property type="project" value="UniProtKB-KW"/>
</dbReference>
<evidence type="ECO:0000256" key="8">
    <source>
        <dbReference type="ARBA" id="ARBA00023239"/>
    </source>
</evidence>
<dbReference type="GO" id="GO:0070497">
    <property type="term" value="F:6-carboxytetrahydropterin synthase activity"/>
    <property type="evidence" value="ECO:0007669"/>
    <property type="project" value="UniProtKB-EC"/>
</dbReference>
<dbReference type="InterPro" id="IPR007115">
    <property type="entry name" value="6-PTP_synth/QueD"/>
</dbReference>
<comment type="caution">
    <text evidence="11">The sequence shown here is derived from an EMBL/GenBank/DDBJ whole genome shotgun (WGS) entry which is preliminary data.</text>
</comment>
<evidence type="ECO:0000256" key="9">
    <source>
        <dbReference type="ARBA" id="ARBA00031449"/>
    </source>
</evidence>
<dbReference type="EC" id="4.1.2.50" evidence="4"/>
<keyword evidence="8" id="KW-0456">Lyase</keyword>
<evidence type="ECO:0000256" key="7">
    <source>
        <dbReference type="ARBA" id="ARBA00022833"/>
    </source>
</evidence>
<dbReference type="PANTHER" id="PTHR12589:SF7">
    <property type="entry name" value="6-PYRUVOYL TETRAHYDROBIOPTERIN SYNTHASE"/>
    <property type="match status" value="1"/>
</dbReference>
<evidence type="ECO:0000256" key="2">
    <source>
        <dbReference type="ARBA" id="ARBA00005061"/>
    </source>
</evidence>
<evidence type="ECO:0000256" key="4">
    <source>
        <dbReference type="ARBA" id="ARBA00012982"/>
    </source>
</evidence>
<dbReference type="SUPFAM" id="SSF55620">
    <property type="entry name" value="Tetrahydrobiopterin biosynthesis enzymes-like"/>
    <property type="match status" value="1"/>
</dbReference>
<dbReference type="UniPathway" id="UPA00391"/>
<keyword evidence="7" id="KW-0862">Zinc</keyword>
<comment type="similarity">
    <text evidence="3">Belongs to the PTPS family. QueD subfamily.</text>
</comment>
<proteinExistence type="inferred from homology"/>
<dbReference type="PANTHER" id="PTHR12589">
    <property type="entry name" value="PYRUVOYL TETRAHYDROBIOPTERIN SYNTHASE"/>
    <property type="match status" value="1"/>
</dbReference>
<comment type="pathway">
    <text evidence="2">Purine metabolism; 7-cyano-7-deazaguanine biosynthesis.</text>
</comment>
<keyword evidence="6" id="KW-0479">Metal-binding</keyword>
<gene>
    <name evidence="11" type="ORF">C0184_03070</name>
</gene>
<sequence>MYEVCVSAQFEAAHRLEGNFGPATRMHGHTYRLEAIVTGERLQPDGTLFDISQLQAAVQAIVADLHYRDLGTVEGLRDVNTTAEQVAYYCWRRIAAALSGTDLTTLAVRIWENPQVYAAYSETLASSAGT</sequence>
<evidence type="ECO:0000313" key="11">
    <source>
        <dbReference type="EMBL" id="PMP84864.1"/>
    </source>
</evidence>
<comment type="catalytic activity">
    <reaction evidence="10">
        <text>7,8-dihydroneopterin 3'-triphosphate + H2O = 6-carboxy-5,6,7,8-tetrahydropterin + triphosphate + acetaldehyde + 2 H(+)</text>
        <dbReference type="Rhea" id="RHEA:27966"/>
        <dbReference type="ChEBI" id="CHEBI:15343"/>
        <dbReference type="ChEBI" id="CHEBI:15377"/>
        <dbReference type="ChEBI" id="CHEBI:15378"/>
        <dbReference type="ChEBI" id="CHEBI:18036"/>
        <dbReference type="ChEBI" id="CHEBI:58462"/>
        <dbReference type="ChEBI" id="CHEBI:61032"/>
        <dbReference type="EC" id="4.1.2.50"/>
    </reaction>
</comment>
<dbReference type="InterPro" id="IPR038418">
    <property type="entry name" value="6-PTP_synth/QueD_sf"/>
</dbReference>